<sequence length="39" mass="4673">MKNKTLSYKCNCLHCQQKREQINSSKLYWEKLILGKNLS</sequence>
<gene>
    <name evidence="1" type="ORF">EU91_1564</name>
</gene>
<evidence type="ECO:0000313" key="2">
    <source>
        <dbReference type="Proteomes" id="UP000030598"/>
    </source>
</evidence>
<organism evidence="1 2">
    <name type="scientific">Prochlorococcus marinus str. GP2</name>
    <dbReference type="NCBI Taxonomy" id="59925"/>
    <lineage>
        <taxon>Bacteria</taxon>
        <taxon>Bacillati</taxon>
        <taxon>Cyanobacteriota</taxon>
        <taxon>Cyanophyceae</taxon>
        <taxon>Synechococcales</taxon>
        <taxon>Prochlorococcaceae</taxon>
        <taxon>Prochlorococcus</taxon>
    </lineage>
</organism>
<accession>A0A0A1Z7B2</accession>
<dbReference type="AlphaFoldDB" id="A0A0A1Z7B2"/>
<protein>
    <submittedName>
        <fullName evidence="1">Uncharacterized protein</fullName>
    </submittedName>
</protein>
<proteinExistence type="predicted"/>
<evidence type="ECO:0000313" key="1">
    <source>
        <dbReference type="EMBL" id="KGF85462.1"/>
    </source>
</evidence>
<comment type="caution">
    <text evidence="1">The sequence shown here is derived from an EMBL/GenBank/DDBJ whole genome shotgun (WGS) entry which is preliminary data.</text>
</comment>
<dbReference type="EMBL" id="JNAH01000008">
    <property type="protein sequence ID" value="KGF85462.1"/>
    <property type="molecule type" value="Genomic_DNA"/>
</dbReference>
<name>A0A0A1Z7B2_PROMR</name>
<dbReference type="Proteomes" id="UP000030598">
    <property type="component" value="Unassembled WGS sequence"/>
</dbReference>
<reference evidence="2" key="1">
    <citation type="journal article" date="2014" name="Sci. Data">
        <title>Genomes of diverse isolates of the marine cyanobacterium Prochlorococcus.</title>
        <authorList>
            <person name="Biller S."/>
            <person name="Berube P."/>
            <person name="Thompson J."/>
            <person name="Kelly L."/>
            <person name="Roggensack S."/>
            <person name="Awad L."/>
            <person name="Roache-Johnson K."/>
            <person name="Ding H."/>
            <person name="Giovannoni S.J."/>
            <person name="Moore L.R."/>
            <person name="Chisholm S.W."/>
        </authorList>
    </citation>
    <scope>NUCLEOTIDE SEQUENCE [LARGE SCALE GENOMIC DNA]</scope>
    <source>
        <strain evidence="2">GP2</strain>
    </source>
</reference>